<dbReference type="Pfam" id="PF00005">
    <property type="entry name" value="ABC_tran"/>
    <property type="match status" value="1"/>
</dbReference>
<evidence type="ECO:0000313" key="10">
    <source>
        <dbReference type="Proteomes" id="UP000250079"/>
    </source>
</evidence>
<dbReference type="SMART" id="SM00100">
    <property type="entry name" value="cNMP"/>
    <property type="match status" value="1"/>
</dbReference>
<dbReference type="PROSITE" id="PS50893">
    <property type="entry name" value="ABC_TRANSPORTER_2"/>
    <property type="match status" value="1"/>
</dbReference>
<evidence type="ECO:0000256" key="4">
    <source>
        <dbReference type="ARBA" id="ARBA00023136"/>
    </source>
</evidence>
<keyword evidence="9" id="KW-0547">Nucleotide-binding</keyword>
<keyword evidence="3 5" id="KW-1133">Transmembrane helix</keyword>
<dbReference type="EMBL" id="CP018632">
    <property type="protein sequence ID" value="ASJ70805.1"/>
    <property type="molecule type" value="Genomic_DNA"/>
</dbReference>
<comment type="subcellular location">
    <subcellularLocation>
        <location evidence="1">Cell membrane</location>
        <topology evidence="1">Multi-pass membrane protein</topology>
    </subcellularLocation>
</comment>
<sequence length="1046" mass="117637">MEDGLFAYILKYSKRQQVILILMTVLSFPFYYLSLDLPKTIINEAISGTEFPVDIGFAVFGFSVQFASLQQVPYLVLLCLVFLALVLINSGFKYFINIYRGTLGERMLRRMRLQLVERIMKFPLARFRRTSQGELVAMVNQETEPLGGFIGEAFSLPLYQGGMLLTILIFMFVQDWKLGLAAIALYPLQAWLIPKLQMQVNLLNRERTVHLRNLAENLGEVVAGINEIHINDNSTFYKDHFSKLLGGIFNIRVKIYRKKFFIKFLNNSIAQVTPFLFFLVGGMLVIQGNMSVGALVAALAAYKDLSPPWKELLAWYQGQADARMKFTILTEQFYFPSNEAPRLESLTPKWVCDAAELPIVVKNVSLKRHDGMREIDNVSLSMDRGEWVCLVGTGNSGKNGLAQMLAGLLNPSSGKILIADQDFSRVPELTMGRMVSYVGHDSYIFSVSILDNLLLSIKFRPQETLLTDTSPEGDISFRQWADEARLSGNSEVAFDADWVDHKSAGVENAHELGEVIGGILRDVEVEDELVRYALERKINPDDHPELTGRILQARSLFKERVIAEGLESVVDFLDPEHYNDNASLAENILFGISTHEMLSVEGLTEHPILRTLLIERGLAKTLDDAASNVAQTMVELFSGLPPGHEFFDRYSFIDADDLPRLKTILGLLEKNSSMDQLEISDRKLIRSLPFKLIRGRHRLGVLQEEDKIKVLQVRKSFANALDAESSQQIDFFSPEDYNASTPIGENILFGRVVFGRLGAEDKVYNLILEVLRSLDLITPLLEIGLSAPSGLAGGLLPVSQRQKLVLARALIKQPKVLVVNEGLNALDAEETERILFRLKQRYPLLSLVWVDNQPRFPSMFDRVAYLKSGKLMKLEETSPRDKEADPVVVSPRVRTADSVMDDEKISLLSSIPLFRFLDYSHLALLSNNCDTMDFSLGDRLFNQGDDANALYIIIEGKASVLITDGEMEREVREVGINEVIGELALLSNEPRSASIEAITDLTVFRLERDTFVDILQTNSDIGFQILQVVADRLITTNREMISLIPS</sequence>
<dbReference type="SUPFAM" id="SSF90123">
    <property type="entry name" value="ABC transporter transmembrane region"/>
    <property type="match status" value="1"/>
</dbReference>
<name>A0A2Z2NJX0_9GAMM</name>
<dbReference type="InterPro" id="IPR039421">
    <property type="entry name" value="Type_1_exporter"/>
</dbReference>
<feature type="domain" description="ABC transmembrane type-1" evidence="8">
    <location>
        <begin position="18"/>
        <end position="301"/>
    </location>
</feature>
<dbReference type="OrthoDB" id="8565101at2"/>
<feature type="transmembrane region" description="Helical" evidence="5">
    <location>
        <begin position="74"/>
        <end position="96"/>
    </location>
</feature>
<evidence type="ECO:0000259" key="8">
    <source>
        <dbReference type="PROSITE" id="PS50929"/>
    </source>
</evidence>
<dbReference type="KEGG" id="gai:IMCC3135_03460"/>
<dbReference type="PANTHER" id="PTHR24221">
    <property type="entry name" value="ATP-BINDING CASSETTE SUB-FAMILY B"/>
    <property type="match status" value="1"/>
</dbReference>
<dbReference type="GO" id="GO:0005524">
    <property type="term" value="F:ATP binding"/>
    <property type="evidence" value="ECO:0007669"/>
    <property type="project" value="UniProtKB-KW"/>
</dbReference>
<dbReference type="PANTHER" id="PTHR24221:SF654">
    <property type="entry name" value="ATP-BINDING CASSETTE SUB-FAMILY B MEMBER 6"/>
    <property type="match status" value="1"/>
</dbReference>
<dbReference type="Pfam" id="PF00027">
    <property type="entry name" value="cNMP_binding"/>
    <property type="match status" value="1"/>
</dbReference>
<keyword evidence="10" id="KW-1185">Reference proteome</keyword>
<dbReference type="CDD" id="cd07346">
    <property type="entry name" value="ABC_6TM_exporters"/>
    <property type="match status" value="1"/>
</dbReference>
<dbReference type="Proteomes" id="UP000250079">
    <property type="component" value="Chromosome"/>
</dbReference>
<reference evidence="9 10" key="1">
    <citation type="submission" date="2016-12" db="EMBL/GenBank/DDBJ databases">
        <authorList>
            <person name="Song W.-J."/>
            <person name="Kurnit D.M."/>
        </authorList>
    </citation>
    <scope>NUCLEOTIDE SEQUENCE [LARGE SCALE GENOMIC DNA]</scope>
    <source>
        <strain evidence="9 10">IMCC3135</strain>
    </source>
</reference>
<dbReference type="AlphaFoldDB" id="A0A2Z2NJX0"/>
<evidence type="ECO:0000256" key="5">
    <source>
        <dbReference type="SAM" id="Phobius"/>
    </source>
</evidence>
<keyword evidence="4 5" id="KW-0472">Membrane</keyword>
<organism evidence="9 10">
    <name type="scientific">Granulosicoccus antarcticus IMCC3135</name>
    <dbReference type="NCBI Taxonomy" id="1192854"/>
    <lineage>
        <taxon>Bacteria</taxon>
        <taxon>Pseudomonadati</taxon>
        <taxon>Pseudomonadota</taxon>
        <taxon>Gammaproteobacteria</taxon>
        <taxon>Chromatiales</taxon>
        <taxon>Granulosicoccaceae</taxon>
        <taxon>Granulosicoccus</taxon>
    </lineage>
</organism>
<dbReference type="GO" id="GO:0140359">
    <property type="term" value="F:ABC-type transporter activity"/>
    <property type="evidence" value="ECO:0007669"/>
    <property type="project" value="InterPro"/>
</dbReference>
<feature type="domain" description="Cyclic nucleotide-binding" evidence="6">
    <location>
        <begin position="913"/>
        <end position="1032"/>
    </location>
</feature>
<dbReference type="Gene3D" id="1.20.1560.10">
    <property type="entry name" value="ABC transporter type 1, transmembrane domain"/>
    <property type="match status" value="1"/>
</dbReference>
<evidence type="ECO:0000259" key="7">
    <source>
        <dbReference type="PROSITE" id="PS50893"/>
    </source>
</evidence>
<dbReference type="PROSITE" id="PS50929">
    <property type="entry name" value="ABC_TM1F"/>
    <property type="match status" value="1"/>
</dbReference>
<dbReference type="PRINTS" id="PR00103">
    <property type="entry name" value="CAMPKINASE"/>
</dbReference>
<dbReference type="Gene3D" id="3.40.50.300">
    <property type="entry name" value="P-loop containing nucleotide triphosphate hydrolases"/>
    <property type="match status" value="2"/>
</dbReference>
<feature type="domain" description="ABC transporter" evidence="7">
    <location>
        <begin position="359"/>
        <end position="893"/>
    </location>
</feature>
<dbReference type="PROSITE" id="PS50042">
    <property type="entry name" value="CNMP_BINDING_3"/>
    <property type="match status" value="1"/>
</dbReference>
<dbReference type="InterPro" id="IPR036640">
    <property type="entry name" value="ABC1_TM_sf"/>
</dbReference>
<dbReference type="SUPFAM" id="SSF51206">
    <property type="entry name" value="cAMP-binding domain-like"/>
    <property type="match status" value="1"/>
</dbReference>
<evidence type="ECO:0000313" key="9">
    <source>
        <dbReference type="EMBL" id="ASJ70805.1"/>
    </source>
</evidence>
<dbReference type="RefSeq" id="WP_088916308.1">
    <property type="nucleotide sequence ID" value="NZ_CP018632.1"/>
</dbReference>
<dbReference type="CDD" id="cd00038">
    <property type="entry name" value="CAP_ED"/>
    <property type="match status" value="1"/>
</dbReference>
<dbReference type="GO" id="GO:0005886">
    <property type="term" value="C:plasma membrane"/>
    <property type="evidence" value="ECO:0007669"/>
    <property type="project" value="UniProtKB-SubCell"/>
</dbReference>
<accession>A0A2Z2NJX0</accession>
<dbReference type="InterPro" id="IPR011527">
    <property type="entry name" value="ABC1_TM_dom"/>
</dbReference>
<evidence type="ECO:0000256" key="1">
    <source>
        <dbReference type="ARBA" id="ARBA00004651"/>
    </source>
</evidence>
<evidence type="ECO:0000256" key="3">
    <source>
        <dbReference type="ARBA" id="ARBA00022989"/>
    </source>
</evidence>
<dbReference type="Gene3D" id="2.60.120.10">
    <property type="entry name" value="Jelly Rolls"/>
    <property type="match status" value="1"/>
</dbReference>
<dbReference type="InterPro" id="IPR003439">
    <property type="entry name" value="ABC_transporter-like_ATP-bd"/>
</dbReference>
<dbReference type="GO" id="GO:0016887">
    <property type="term" value="F:ATP hydrolysis activity"/>
    <property type="evidence" value="ECO:0007669"/>
    <property type="project" value="InterPro"/>
</dbReference>
<proteinExistence type="predicted"/>
<gene>
    <name evidence="9" type="ORF">IMCC3135_03460</name>
</gene>
<feature type="transmembrane region" description="Helical" evidence="5">
    <location>
        <begin position="41"/>
        <end position="62"/>
    </location>
</feature>
<dbReference type="SUPFAM" id="SSF52540">
    <property type="entry name" value="P-loop containing nucleoside triphosphate hydrolases"/>
    <property type="match status" value="1"/>
</dbReference>
<dbReference type="Pfam" id="PF00664">
    <property type="entry name" value="ABC_membrane"/>
    <property type="match status" value="1"/>
</dbReference>
<keyword evidence="2 5" id="KW-0812">Transmembrane</keyword>
<evidence type="ECO:0000256" key="2">
    <source>
        <dbReference type="ARBA" id="ARBA00022692"/>
    </source>
</evidence>
<dbReference type="InterPro" id="IPR018488">
    <property type="entry name" value="cNMP-bd_CS"/>
</dbReference>
<feature type="transmembrane region" description="Helical" evidence="5">
    <location>
        <begin position="18"/>
        <end position="35"/>
    </location>
</feature>
<dbReference type="InterPro" id="IPR014710">
    <property type="entry name" value="RmlC-like_jellyroll"/>
</dbReference>
<evidence type="ECO:0000259" key="6">
    <source>
        <dbReference type="PROSITE" id="PS50042"/>
    </source>
</evidence>
<dbReference type="InterPro" id="IPR000595">
    <property type="entry name" value="cNMP-bd_dom"/>
</dbReference>
<dbReference type="PROSITE" id="PS00889">
    <property type="entry name" value="CNMP_BINDING_2"/>
    <property type="match status" value="1"/>
</dbReference>
<dbReference type="InterPro" id="IPR027417">
    <property type="entry name" value="P-loop_NTPase"/>
</dbReference>
<feature type="transmembrane region" description="Helical" evidence="5">
    <location>
        <begin position="264"/>
        <end position="286"/>
    </location>
</feature>
<keyword evidence="9" id="KW-0378">Hydrolase</keyword>
<keyword evidence="9" id="KW-0067">ATP-binding</keyword>
<dbReference type="InterPro" id="IPR018490">
    <property type="entry name" value="cNMP-bd_dom_sf"/>
</dbReference>
<protein>
    <submittedName>
        <fullName evidence="9">Multidrug export ATP-binding/permease protein</fullName>
        <ecNumber evidence="9">3.6.3.-</ecNumber>
    </submittedName>
</protein>
<dbReference type="EC" id="3.6.3.-" evidence="9"/>